<accession>A0A226E310</accession>
<evidence type="ECO:0000256" key="3">
    <source>
        <dbReference type="SAM" id="MobiDB-lite"/>
    </source>
</evidence>
<proteinExistence type="inferred from homology"/>
<feature type="compositionally biased region" description="Polar residues" evidence="3">
    <location>
        <begin position="7"/>
        <end position="20"/>
    </location>
</feature>
<dbReference type="GO" id="GO:0072659">
    <property type="term" value="P:protein localization to plasma membrane"/>
    <property type="evidence" value="ECO:0007669"/>
    <property type="project" value="TreeGrafter"/>
</dbReference>
<feature type="compositionally biased region" description="Low complexity" evidence="3">
    <location>
        <begin position="384"/>
        <end position="397"/>
    </location>
</feature>
<dbReference type="InterPro" id="IPR019381">
    <property type="entry name" value="PACS1/2_C"/>
</dbReference>
<comment type="similarity">
    <text evidence="1">Belongs to the PACS family.</text>
</comment>
<dbReference type="OMA" id="FANWETD"/>
<keyword evidence="2" id="KW-0597">Phosphoprotein</keyword>
<evidence type="ECO:0000259" key="4">
    <source>
        <dbReference type="Pfam" id="PF10254"/>
    </source>
</evidence>
<name>A0A226E310_FOLCA</name>
<dbReference type="STRING" id="158441.A0A226E310"/>
<feature type="region of interest" description="Disordered" evidence="3">
    <location>
        <begin position="189"/>
        <end position="222"/>
    </location>
</feature>
<dbReference type="EMBL" id="LNIX01000007">
    <property type="protein sequence ID" value="OXA51658.1"/>
    <property type="molecule type" value="Genomic_DNA"/>
</dbReference>
<dbReference type="OrthoDB" id="28829at2759"/>
<comment type="caution">
    <text evidence="6">The sequence shown here is derived from an EMBL/GenBank/DDBJ whole genome shotgun (WGS) entry which is preliminary data.</text>
</comment>
<feature type="region of interest" description="Disordered" evidence="3">
    <location>
        <begin position="612"/>
        <end position="644"/>
    </location>
</feature>
<dbReference type="PANTHER" id="PTHR13280">
    <property type="entry name" value="PHOSPHOFURIN ACIDIC CLUSTER SORTING PROTEIN"/>
    <property type="match status" value="1"/>
</dbReference>
<dbReference type="Proteomes" id="UP000198287">
    <property type="component" value="Unassembled WGS sequence"/>
</dbReference>
<dbReference type="AlphaFoldDB" id="A0A226E310"/>
<feature type="region of interest" description="Disordered" evidence="3">
    <location>
        <begin position="1"/>
        <end position="23"/>
    </location>
</feature>
<sequence length="767" mass="84987">MSEKQNRGGTSHQNASSNPSKPVPMKLFSSWEVDRTPSNCIPRLCSLTLIRLVVIRPLPTTETTSIVIAVKMAGSRRTLRSNEILIPDNGLISTDLELHFSLQYPHFLKREENRLLIMLQRRKKYKNRTILGYKTLAEGSIDMALVLQRSYLDMELSLLAPESGNKENHGPIAKVTIMGIASHPVDEVEGDRKGKAAGGLRRQLSSPLTSTADPTGKTRTPALDHAHADFSEDDFSSHSSDDSPQDEVIIRKNSKSHPHNRNLKQKIVNLLKKFKQTEDGHRNEAKIGGPVADIDELFDELEGLSDSEPDADTLSVGSFPKPVLPPFFASSKSLVQYIDTIPEKSIITSDERGDSDSWTEPDQQSGESPKLHMKSPGASPGNISSSTVQSPSVTTSTKNLNLGTISDQLSRVLPPDDGFPDLIVFVSLENNGIGVGIFSALTKYNVKTLGIERIESDLKVAMPHIVGKVQKFCNNNAKPPPPLNIAVVGPDSFLSAVTKHYVTQLSSRPHDWQNYFSFIYAPFSTGGSVWRLLCQSDPQYVQNFNDFTERGNAEELALRIIAFFSVAKERRHIVHLPIAEAMITYKESDESSQVFAPFISEVRLNVGYSLQLTPGDQQQHHPDGEISHLSSSPPSPPHSPRGEEPLELQVDFWKGTAKSSVKAYFRSLSIQRTQDNALSISYVLKEQKKQKIMRLGKKKERESDVKNLTMDGISRLVCLSKSQTPMKLFVDGAEWPGVKFFQVSAQWQSQVKNLPLLVSAHGKNDSG</sequence>
<evidence type="ECO:0000256" key="2">
    <source>
        <dbReference type="ARBA" id="ARBA00022553"/>
    </source>
</evidence>
<evidence type="ECO:0000259" key="5">
    <source>
        <dbReference type="Pfam" id="PF25332"/>
    </source>
</evidence>
<feature type="domain" description="Phosphofurin acidic cluster sorting protein 1/2 N-terminal C2" evidence="5">
    <location>
        <begin position="23"/>
        <end position="182"/>
    </location>
</feature>
<reference evidence="6 7" key="1">
    <citation type="submission" date="2015-12" db="EMBL/GenBank/DDBJ databases">
        <title>The genome of Folsomia candida.</title>
        <authorList>
            <person name="Faddeeva A."/>
            <person name="Derks M.F."/>
            <person name="Anvar Y."/>
            <person name="Smit S."/>
            <person name="Van Straalen N."/>
            <person name="Roelofs D."/>
        </authorList>
    </citation>
    <scope>NUCLEOTIDE SEQUENCE [LARGE SCALE GENOMIC DNA]</scope>
    <source>
        <strain evidence="6 7">VU population</strain>
        <tissue evidence="6">Whole body</tissue>
    </source>
</reference>
<gene>
    <name evidence="6" type="ORF">Fcan01_13676</name>
</gene>
<dbReference type="PANTHER" id="PTHR13280:SF17">
    <property type="entry name" value="KRUEPPEL TARGET AT 95D, ISOFORM A"/>
    <property type="match status" value="1"/>
</dbReference>
<evidence type="ECO:0000256" key="1">
    <source>
        <dbReference type="ARBA" id="ARBA00008590"/>
    </source>
</evidence>
<dbReference type="Pfam" id="PF25332">
    <property type="entry name" value="C2_PACS_N"/>
    <property type="match status" value="1"/>
</dbReference>
<evidence type="ECO:0000313" key="6">
    <source>
        <dbReference type="EMBL" id="OXA51658.1"/>
    </source>
</evidence>
<organism evidence="6 7">
    <name type="scientific">Folsomia candida</name>
    <name type="common">Springtail</name>
    <dbReference type="NCBI Taxonomy" id="158441"/>
    <lineage>
        <taxon>Eukaryota</taxon>
        <taxon>Metazoa</taxon>
        <taxon>Ecdysozoa</taxon>
        <taxon>Arthropoda</taxon>
        <taxon>Hexapoda</taxon>
        <taxon>Collembola</taxon>
        <taxon>Entomobryomorpha</taxon>
        <taxon>Isotomoidea</taxon>
        <taxon>Isotomidae</taxon>
        <taxon>Proisotominae</taxon>
        <taxon>Folsomia</taxon>
    </lineage>
</organism>
<feature type="domain" description="Phosphofurin acidic cluster sorting protein 1/2 C-terminal" evidence="4">
    <location>
        <begin position="406"/>
        <end position="760"/>
    </location>
</feature>
<protein>
    <submittedName>
        <fullName evidence="6">Phosphofurin acidic cluster sorting protein 2</fullName>
    </submittedName>
</protein>
<keyword evidence="7" id="KW-1185">Reference proteome</keyword>
<dbReference type="InterPro" id="IPR057541">
    <property type="entry name" value="PACS1/2_N"/>
</dbReference>
<feature type="region of interest" description="Disordered" evidence="3">
    <location>
        <begin position="346"/>
        <end position="399"/>
    </location>
</feature>
<feature type="compositionally biased region" description="Polar residues" evidence="3">
    <location>
        <begin position="203"/>
        <end position="213"/>
    </location>
</feature>
<feature type="compositionally biased region" description="Polar residues" evidence="3">
    <location>
        <begin position="356"/>
        <end position="367"/>
    </location>
</feature>
<dbReference type="Pfam" id="PF10254">
    <property type="entry name" value="Pacs-1"/>
    <property type="match status" value="1"/>
</dbReference>
<evidence type="ECO:0000313" key="7">
    <source>
        <dbReference type="Proteomes" id="UP000198287"/>
    </source>
</evidence>